<organism evidence="4 5">
    <name type="scientific">Patella caerulea</name>
    <name type="common">Rayed Mediterranean limpet</name>
    <dbReference type="NCBI Taxonomy" id="87958"/>
    <lineage>
        <taxon>Eukaryota</taxon>
        <taxon>Metazoa</taxon>
        <taxon>Spiralia</taxon>
        <taxon>Lophotrochozoa</taxon>
        <taxon>Mollusca</taxon>
        <taxon>Gastropoda</taxon>
        <taxon>Patellogastropoda</taxon>
        <taxon>Patelloidea</taxon>
        <taxon>Patellidae</taxon>
        <taxon>Patella</taxon>
    </lineage>
</organism>
<evidence type="ECO:0000256" key="1">
    <source>
        <dbReference type="SAM" id="MobiDB-lite"/>
    </source>
</evidence>
<comment type="caution">
    <text evidence="4">The sequence shown here is derived from an EMBL/GenBank/DDBJ whole genome shotgun (WGS) entry which is preliminary data.</text>
</comment>
<dbReference type="InterPro" id="IPR054076">
    <property type="entry name" value="ZUO1-like_ZHD"/>
</dbReference>
<evidence type="ECO:0000259" key="3">
    <source>
        <dbReference type="Pfam" id="PF21884"/>
    </source>
</evidence>
<dbReference type="GO" id="GO:0005829">
    <property type="term" value="C:cytosol"/>
    <property type="evidence" value="ECO:0007669"/>
    <property type="project" value="TreeGrafter"/>
</dbReference>
<feature type="compositionally biased region" description="Basic and acidic residues" evidence="1">
    <location>
        <begin position="87"/>
        <end position="111"/>
    </location>
</feature>
<dbReference type="AlphaFoldDB" id="A0AAN8JFD0"/>
<dbReference type="GO" id="GO:0043022">
    <property type="term" value="F:ribosome binding"/>
    <property type="evidence" value="ECO:0007669"/>
    <property type="project" value="InterPro"/>
</dbReference>
<accession>A0AAN8JFD0</accession>
<sequence>MICIFFVRYDFDSWREFSYLDEEEKEKGENRDERRWIEKQNKAARQKRKKEETSRIRQLVDNAYACDPRVMKFKEDEKAKKIAMKKAKQDAIKQRQEAEEKQRRDAEEEERLIKQKEADKIKARVEAAKKEREEQDKAFKRERKLLMAAAREKNYFASNDDERVKNILDVDKLARLLSLVR</sequence>
<keyword evidence="5" id="KW-1185">Reference proteome</keyword>
<dbReference type="Pfam" id="PF16717">
    <property type="entry name" value="RAC_head"/>
    <property type="match status" value="1"/>
</dbReference>
<feature type="domain" description="Zuotin-like zuotin homology" evidence="3">
    <location>
        <begin position="9"/>
        <end position="70"/>
    </location>
</feature>
<evidence type="ECO:0000259" key="2">
    <source>
        <dbReference type="Pfam" id="PF16717"/>
    </source>
</evidence>
<dbReference type="GO" id="GO:0030544">
    <property type="term" value="F:Hsp70 protein binding"/>
    <property type="evidence" value="ECO:0007669"/>
    <property type="project" value="InterPro"/>
</dbReference>
<dbReference type="InterPro" id="IPR032003">
    <property type="entry name" value="RAC_head"/>
</dbReference>
<name>A0AAN8JFD0_PATCE</name>
<gene>
    <name evidence="4" type="ORF">SNE40_014276</name>
</gene>
<dbReference type="EMBL" id="JAZGQO010000010">
    <property type="protein sequence ID" value="KAK6175900.1"/>
    <property type="molecule type" value="Genomic_DNA"/>
</dbReference>
<evidence type="ECO:0000313" key="5">
    <source>
        <dbReference type="Proteomes" id="UP001347796"/>
    </source>
</evidence>
<protein>
    <submittedName>
        <fullName evidence="4">Uncharacterized protein</fullName>
    </submittedName>
</protein>
<dbReference type="Pfam" id="PF21884">
    <property type="entry name" value="ZUO1-like_ZHD"/>
    <property type="match status" value="1"/>
</dbReference>
<dbReference type="Proteomes" id="UP001347796">
    <property type="component" value="Unassembled WGS sequence"/>
</dbReference>
<reference evidence="4 5" key="1">
    <citation type="submission" date="2024-01" db="EMBL/GenBank/DDBJ databases">
        <title>The genome of the rayed Mediterranean limpet Patella caerulea (Linnaeus, 1758).</title>
        <authorList>
            <person name="Anh-Thu Weber A."/>
            <person name="Halstead-Nussloch G."/>
        </authorList>
    </citation>
    <scope>NUCLEOTIDE SEQUENCE [LARGE SCALE GENOMIC DNA]</scope>
    <source>
        <strain evidence="4">AATW-2023a</strain>
        <tissue evidence="4">Whole specimen</tissue>
    </source>
</reference>
<feature type="region of interest" description="Disordered" evidence="1">
    <location>
        <begin position="85"/>
        <end position="111"/>
    </location>
</feature>
<dbReference type="GO" id="GO:0006450">
    <property type="term" value="P:regulation of translational fidelity"/>
    <property type="evidence" value="ECO:0007669"/>
    <property type="project" value="InterPro"/>
</dbReference>
<dbReference type="PANTHER" id="PTHR43999">
    <property type="entry name" value="DNAJ HOMOLOG SUBFAMILY C MEMBER 2"/>
    <property type="match status" value="1"/>
</dbReference>
<proteinExistence type="predicted"/>
<feature type="compositionally biased region" description="Basic and acidic residues" evidence="1">
    <location>
        <begin position="25"/>
        <end position="41"/>
    </location>
</feature>
<feature type="region of interest" description="Disordered" evidence="1">
    <location>
        <begin position="24"/>
        <end position="53"/>
    </location>
</feature>
<evidence type="ECO:0000313" key="4">
    <source>
        <dbReference type="EMBL" id="KAK6175900.1"/>
    </source>
</evidence>
<dbReference type="GO" id="GO:0051083">
    <property type="term" value="P:'de novo' cotranslational protein folding"/>
    <property type="evidence" value="ECO:0007669"/>
    <property type="project" value="InterPro"/>
</dbReference>
<dbReference type="PANTHER" id="PTHR43999:SF1">
    <property type="entry name" value="DNAJ HOMOLOG SUBFAMILY C MEMBER 2"/>
    <property type="match status" value="1"/>
</dbReference>
<dbReference type="InterPro" id="IPR044634">
    <property type="entry name" value="Zuotin/DnaJC2"/>
</dbReference>
<feature type="domain" description="Ribosome-associated complex head" evidence="2">
    <location>
        <begin position="129"/>
        <end position="178"/>
    </location>
</feature>